<accession>A0ABY7BZF2</accession>
<dbReference type="SUPFAM" id="SSF46785">
    <property type="entry name" value="Winged helix' DNA-binding domain"/>
    <property type="match status" value="1"/>
</dbReference>
<dbReference type="Proteomes" id="UP001164020">
    <property type="component" value="Chromosome"/>
</dbReference>
<dbReference type="InterPro" id="IPR011663">
    <property type="entry name" value="UTRA"/>
</dbReference>
<dbReference type="Gene3D" id="1.10.10.10">
    <property type="entry name" value="Winged helix-like DNA-binding domain superfamily/Winged helix DNA-binding domain"/>
    <property type="match status" value="1"/>
</dbReference>
<dbReference type="InterPro" id="IPR028978">
    <property type="entry name" value="Chorismate_lyase_/UTRA_dom_sf"/>
</dbReference>
<dbReference type="InterPro" id="IPR036390">
    <property type="entry name" value="WH_DNA-bd_sf"/>
</dbReference>
<dbReference type="InterPro" id="IPR050679">
    <property type="entry name" value="Bact_HTH_transcr_reg"/>
</dbReference>
<organism evidence="5 6">
    <name type="scientific">Jiella pelagia</name>
    <dbReference type="NCBI Taxonomy" id="2986949"/>
    <lineage>
        <taxon>Bacteria</taxon>
        <taxon>Pseudomonadati</taxon>
        <taxon>Pseudomonadota</taxon>
        <taxon>Alphaproteobacteria</taxon>
        <taxon>Hyphomicrobiales</taxon>
        <taxon>Aurantimonadaceae</taxon>
        <taxon>Jiella</taxon>
    </lineage>
</organism>
<evidence type="ECO:0000256" key="3">
    <source>
        <dbReference type="ARBA" id="ARBA00023163"/>
    </source>
</evidence>
<proteinExistence type="predicted"/>
<keyword evidence="2" id="KW-0238">DNA-binding</keyword>
<dbReference type="InterPro" id="IPR036388">
    <property type="entry name" value="WH-like_DNA-bd_sf"/>
</dbReference>
<keyword evidence="1" id="KW-0805">Transcription regulation</keyword>
<dbReference type="Gene3D" id="3.40.1410.10">
    <property type="entry name" value="Chorismate lyase-like"/>
    <property type="match status" value="1"/>
</dbReference>
<keyword evidence="3" id="KW-0804">Transcription</keyword>
<dbReference type="PRINTS" id="PR00035">
    <property type="entry name" value="HTHGNTR"/>
</dbReference>
<protein>
    <submittedName>
        <fullName evidence="5">GntR family transcriptional regulator</fullName>
    </submittedName>
</protein>
<dbReference type="PROSITE" id="PS50949">
    <property type="entry name" value="HTH_GNTR"/>
    <property type="match status" value="1"/>
</dbReference>
<dbReference type="EMBL" id="CP114029">
    <property type="protein sequence ID" value="WAP68361.1"/>
    <property type="molecule type" value="Genomic_DNA"/>
</dbReference>
<evidence type="ECO:0000256" key="2">
    <source>
        <dbReference type="ARBA" id="ARBA00023125"/>
    </source>
</evidence>
<dbReference type="SUPFAM" id="SSF64288">
    <property type="entry name" value="Chorismate lyase-like"/>
    <property type="match status" value="1"/>
</dbReference>
<dbReference type="Pfam" id="PF00392">
    <property type="entry name" value="GntR"/>
    <property type="match status" value="1"/>
</dbReference>
<sequence>MKRTTAAADDAGTGAEETGPRYLRIHRTLAERIAGGAYPVGSLMPTETELGEEFSTSRFTVREALRCLTEDGYVERRQGMGTRVLSARPQVRYHQSFESLQELFQVAVDTYMVVLGHQPVILEAELAERIGGRTGERWIRVDGVRWTGPGGRPICYIQSYVPERFEALVPQFADHQGSFFDLLERRSREVIEEAQQEIRAVEMPLPISRQLGLPAGALALQLLRRYVTNSGILIASFNWHAADQMTYKMRIRRSRQPPE</sequence>
<name>A0ABY7BZF2_9HYPH</name>
<evidence type="ECO:0000313" key="6">
    <source>
        <dbReference type="Proteomes" id="UP001164020"/>
    </source>
</evidence>
<dbReference type="PANTHER" id="PTHR44846">
    <property type="entry name" value="MANNOSYL-D-GLYCERATE TRANSPORT/METABOLISM SYSTEM REPRESSOR MNGR-RELATED"/>
    <property type="match status" value="1"/>
</dbReference>
<evidence type="ECO:0000313" key="5">
    <source>
        <dbReference type="EMBL" id="WAP68361.1"/>
    </source>
</evidence>
<dbReference type="CDD" id="cd07377">
    <property type="entry name" value="WHTH_GntR"/>
    <property type="match status" value="1"/>
</dbReference>
<feature type="domain" description="HTH gntR-type" evidence="4">
    <location>
        <begin position="19"/>
        <end position="87"/>
    </location>
</feature>
<dbReference type="SMART" id="SM00345">
    <property type="entry name" value="HTH_GNTR"/>
    <property type="match status" value="1"/>
</dbReference>
<gene>
    <name evidence="5" type="ORF">OH818_24005</name>
</gene>
<dbReference type="InterPro" id="IPR000524">
    <property type="entry name" value="Tscrpt_reg_HTH_GntR"/>
</dbReference>
<dbReference type="SMART" id="SM00866">
    <property type="entry name" value="UTRA"/>
    <property type="match status" value="1"/>
</dbReference>
<reference evidence="5" key="1">
    <citation type="submission" date="2022-12" db="EMBL/GenBank/DDBJ databases">
        <title>Jiella pelagia sp. nov., isolated from phosphonate enriched culture of Northwest Pacific surface seawater.</title>
        <authorList>
            <person name="Shin D.Y."/>
            <person name="Hwang C.Y."/>
        </authorList>
    </citation>
    <scope>NUCLEOTIDE SEQUENCE</scope>
    <source>
        <strain evidence="5">HL-NP1</strain>
    </source>
</reference>
<evidence type="ECO:0000256" key="1">
    <source>
        <dbReference type="ARBA" id="ARBA00023015"/>
    </source>
</evidence>
<dbReference type="Pfam" id="PF07702">
    <property type="entry name" value="UTRA"/>
    <property type="match status" value="1"/>
</dbReference>
<keyword evidence="6" id="KW-1185">Reference proteome</keyword>
<dbReference type="RefSeq" id="WP_268880837.1">
    <property type="nucleotide sequence ID" value="NZ_CP114029.1"/>
</dbReference>
<dbReference type="PANTHER" id="PTHR44846:SF1">
    <property type="entry name" value="MANNOSYL-D-GLYCERATE TRANSPORT_METABOLISM SYSTEM REPRESSOR MNGR-RELATED"/>
    <property type="match status" value="1"/>
</dbReference>
<evidence type="ECO:0000259" key="4">
    <source>
        <dbReference type="PROSITE" id="PS50949"/>
    </source>
</evidence>